<dbReference type="EMBL" id="JACXSI010000002">
    <property type="protein sequence ID" value="MBD3107038.1"/>
    <property type="molecule type" value="Genomic_DNA"/>
</dbReference>
<organism evidence="2 3">
    <name type="scientific">Peribacillus faecalis</name>
    <dbReference type="NCBI Taxonomy" id="2772559"/>
    <lineage>
        <taxon>Bacteria</taxon>
        <taxon>Bacillati</taxon>
        <taxon>Bacillota</taxon>
        <taxon>Bacilli</taxon>
        <taxon>Bacillales</taxon>
        <taxon>Bacillaceae</taxon>
        <taxon>Peribacillus</taxon>
    </lineage>
</organism>
<protein>
    <submittedName>
        <fullName evidence="2">PRK06851 family protein</fullName>
    </submittedName>
</protein>
<sequence>MLKGRVLHYFAEGNTARGYANLYETNLQDLQKLLILKGGSKACKSRLLKKTGLHYEKEGYSLHYIHCPMNHEHIAGIIIEELQIGVLDSKGIQRLDSKIAHKKKLYINLDHQYALDDQKEYVVQLASKIMKLKQEAYLLYEKALHIHDEWEAIFIDNMDFEKANALTEEMIQQLYGEPVSTGKGKVKRRFLGAATPAGAVDYVPSLTDGLAKRYFIKGRPGSGKSTMLKKIAIEAEIRGFDVEIYHCGLDPHSLDMVIVRELGFAIFDSTAPHEYFPMRVGDEVVDVYAACIAPGTDEDYEGDIVHIKERYQEKIKKGTEVLQSARQAEDELEMLYEQNGDSNREAVIVEKILCFIEEGRNITRT</sequence>
<dbReference type="AlphaFoldDB" id="A0A927CT35"/>
<accession>A0A927CT35</accession>
<comment type="caution">
    <text evidence="2">The sequence shown here is derived from an EMBL/GenBank/DDBJ whole genome shotgun (WGS) entry which is preliminary data.</text>
</comment>
<keyword evidence="1" id="KW-0175">Coiled coil</keyword>
<dbReference type="SUPFAM" id="SSF52540">
    <property type="entry name" value="P-loop containing nucleoside triphosphate hydrolases"/>
    <property type="match status" value="1"/>
</dbReference>
<evidence type="ECO:0000256" key="1">
    <source>
        <dbReference type="SAM" id="Coils"/>
    </source>
</evidence>
<reference evidence="2" key="1">
    <citation type="submission" date="2020-09" db="EMBL/GenBank/DDBJ databases">
        <title>Bacillus faecalis sp. nov., a moderately halophilic bacterium isolated from cow faeces.</title>
        <authorList>
            <person name="Jiang L."/>
            <person name="Lee J."/>
        </authorList>
    </citation>
    <scope>NUCLEOTIDE SEQUENCE</scope>
    <source>
        <strain evidence="2">AGMB 02131</strain>
    </source>
</reference>
<evidence type="ECO:0000313" key="3">
    <source>
        <dbReference type="Proteomes" id="UP000602076"/>
    </source>
</evidence>
<evidence type="ECO:0000313" key="2">
    <source>
        <dbReference type="EMBL" id="MBD3107038.1"/>
    </source>
</evidence>
<proteinExistence type="predicted"/>
<dbReference type="InterPro" id="IPR027417">
    <property type="entry name" value="P-loop_NTPase"/>
</dbReference>
<feature type="coiled-coil region" evidence="1">
    <location>
        <begin position="308"/>
        <end position="345"/>
    </location>
</feature>
<dbReference type="Proteomes" id="UP000602076">
    <property type="component" value="Unassembled WGS sequence"/>
</dbReference>
<name>A0A927CT35_9BACI</name>
<gene>
    <name evidence="2" type="ORF">IEO70_01485</name>
</gene>
<keyword evidence="3" id="KW-1185">Reference proteome</keyword>